<evidence type="ECO:0000259" key="4">
    <source>
        <dbReference type="PROSITE" id="PS50835"/>
    </source>
</evidence>
<reference evidence="6 7" key="1">
    <citation type="submission" date="2024-03" db="EMBL/GenBank/DDBJ databases">
        <title>Adaptation during the transition from Ophiocordyceps entomopathogen to insect associate is accompanied by gene loss and intensified selection.</title>
        <authorList>
            <person name="Ward C.M."/>
            <person name="Onetto C.A."/>
            <person name="Borneman A.R."/>
        </authorList>
    </citation>
    <scope>NUCLEOTIDE SEQUENCE [LARGE SCALE GENOMIC DNA]</scope>
    <source>
        <strain evidence="6">AWRI1</strain>
        <tissue evidence="6">Single Adult Female</tissue>
    </source>
</reference>
<feature type="domain" description="Ig-like" evidence="4">
    <location>
        <begin position="224"/>
        <end position="318"/>
    </location>
</feature>
<dbReference type="InterPro" id="IPR050964">
    <property type="entry name" value="Striated_Muscle_Regulatory"/>
</dbReference>
<organism evidence="6 7">
    <name type="scientific">Parthenolecanium corni</name>
    <dbReference type="NCBI Taxonomy" id="536013"/>
    <lineage>
        <taxon>Eukaryota</taxon>
        <taxon>Metazoa</taxon>
        <taxon>Ecdysozoa</taxon>
        <taxon>Arthropoda</taxon>
        <taxon>Hexapoda</taxon>
        <taxon>Insecta</taxon>
        <taxon>Pterygota</taxon>
        <taxon>Neoptera</taxon>
        <taxon>Paraneoptera</taxon>
        <taxon>Hemiptera</taxon>
        <taxon>Sternorrhyncha</taxon>
        <taxon>Coccoidea</taxon>
        <taxon>Coccidae</taxon>
        <taxon>Parthenolecanium</taxon>
    </lineage>
</organism>
<dbReference type="Pfam" id="PF07679">
    <property type="entry name" value="I-set"/>
    <property type="match status" value="2"/>
</dbReference>
<gene>
    <name evidence="6" type="ORF">V9T40_002337</name>
</gene>
<dbReference type="AlphaFoldDB" id="A0AAN9TI96"/>
<dbReference type="PROSITE" id="PS50853">
    <property type="entry name" value="FN3"/>
    <property type="match status" value="2"/>
</dbReference>
<dbReference type="InterPro" id="IPR013783">
    <property type="entry name" value="Ig-like_fold"/>
</dbReference>
<dbReference type="InterPro" id="IPR003599">
    <property type="entry name" value="Ig_sub"/>
</dbReference>
<feature type="compositionally biased region" description="Low complexity" evidence="2">
    <location>
        <begin position="547"/>
        <end position="556"/>
    </location>
</feature>
<feature type="compositionally biased region" description="Polar residues" evidence="2">
    <location>
        <begin position="445"/>
        <end position="454"/>
    </location>
</feature>
<dbReference type="Gene3D" id="2.60.40.10">
    <property type="entry name" value="Immunoglobulins"/>
    <property type="match status" value="4"/>
</dbReference>
<dbReference type="GO" id="GO:0031430">
    <property type="term" value="C:M band"/>
    <property type="evidence" value="ECO:0007669"/>
    <property type="project" value="TreeGrafter"/>
</dbReference>
<dbReference type="PANTHER" id="PTHR13817">
    <property type="entry name" value="TITIN"/>
    <property type="match status" value="1"/>
</dbReference>
<dbReference type="PROSITE" id="PS50835">
    <property type="entry name" value="IG_LIKE"/>
    <property type="match status" value="2"/>
</dbReference>
<evidence type="ECO:0000256" key="2">
    <source>
        <dbReference type="SAM" id="MobiDB-lite"/>
    </source>
</evidence>
<feature type="compositionally biased region" description="Polar residues" evidence="2">
    <location>
        <begin position="769"/>
        <end position="778"/>
    </location>
</feature>
<dbReference type="SMART" id="SM00408">
    <property type="entry name" value="IGc2"/>
    <property type="match status" value="2"/>
</dbReference>
<protein>
    <recommendedName>
        <fullName evidence="8">Titin</fullName>
    </recommendedName>
</protein>
<comment type="caution">
    <text evidence="6">The sequence shown here is derived from an EMBL/GenBank/DDBJ whole genome shotgun (WGS) entry which is preliminary data.</text>
</comment>
<accession>A0AAN9TI96</accession>
<keyword evidence="3" id="KW-1133">Transmembrane helix</keyword>
<feature type="region of interest" description="Disordered" evidence="2">
    <location>
        <begin position="534"/>
        <end position="556"/>
    </location>
</feature>
<feature type="compositionally biased region" description="Acidic residues" evidence="2">
    <location>
        <begin position="894"/>
        <end position="911"/>
    </location>
</feature>
<dbReference type="CDD" id="cd00063">
    <property type="entry name" value="FN3"/>
    <property type="match status" value="2"/>
</dbReference>
<dbReference type="FunFam" id="2.60.40.10:FF:000056">
    <property type="entry name" value="twitchin isoform X4"/>
    <property type="match status" value="2"/>
</dbReference>
<feature type="region of interest" description="Disordered" evidence="2">
    <location>
        <begin position="748"/>
        <end position="792"/>
    </location>
</feature>
<dbReference type="InterPro" id="IPR003598">
    <property type="entry name" value="Ig_sub2"/>
</dbReference>
<feature type="domain" description="Fibronectin type-III" evidence="5">
    <location>
        <begin position="26"/>
        <end position="127"/>
    </location>
</feature>
<dbReference type="FunFam" id="2.60.40.10:FF:000612">
    <property type="entry name" value="palladin isoform X1"/>
    <property type="match status" value="1"/>
</dbReference>
<feature type="compositionally biased region" description="Polar residues" evidence="2">
    <location>
        <begin position="469"/>
        <end position="484"/>
    </location>
</feature>
<dbReference type="Proteomes" id="UP001367676">
    <property type="component" value="Unassembled WGS sequence"/>
</dbReference>
<feature type="region of interest" description="Disordered" evidence="2">
    <location>
        <begin position="1024"/>
        <end position="1052"/>
    </location>
</feature>
<dbReference type="PANTHER" id="PTHR13817:SF167">
    <property type="entry name" value="MYOMESIN AND MYOSIN BINDING PROTEIN"/>
    <property type="match status" value="1"/>
</dbReference>
<proteinExistence type="predicted"/>
<feature type="region of interest" description="Disordered" evidence="2">
    <location>
        <begin position="1"/>
        <end position="31"/>
    </location>
</feature>
<feature type="transmembrane region" description="Helical" evidence="3">
    <location>
        <begin position="1151"/>
        <end position="1171"/>
    </location>
</feature>
<feature type="domain" description="Ig-like" evidence="4">
    <location>
        <begin position="132"/>
        <end position="215"/>
    </location>
</feature>
<feature type="compositionally biased region" description="Basic residues" evidence="2">
    <location>
        <begin position="1"/>
        <end position="17"/>
    </location>
</feature>
<evidence type="ECO:0000256" key="3">
    <source>
        <dbReference type="SAM" id="Phobius"/>
    </source>
</evidence>
<keyword evidence="1" id="KW-0677">Repeat</keyword>
<dbReference type="SUPFAM" id="SSF49265">
    <property type="entry name" value="Fibronectin type III"/>
    <property type="match status" value="1"/>
</dbReference>
<evidence type="ECO:0000259" key="5">
    <source>
        <dbReference type="PROSITE" id="PS50853"/>
    </source>
</evidence>
<dbReference type="SUPFAM" id="SSF48726">
    <property type="entry name" value="Immunoglobulin"/>
    <property type="match status" value="2"/>
</dbReference>
<dbReference type="SMART" id="SM00060">
    <property type="entry name" value="FN3"/>
    <property type="match status" value="2"/>
</dbReference>
<dbReference type="SMART" id="SM00409">
    <property type="entry name" value="IG"/>
    <property type="match status" value="2"/>
</dbReference>
<feature type="region of interest" description="Disordered" evidence="2">
    <location>
        <begin position="445"/>
        <end position="490"/>
    </location>
</feature>
<dbReference type="InterPro" id="IPR036116">
    <property type="entry name" value="FN3_sf"/>
</dbReference>
<dbReference type="InterPro" id="IPR003961">
    <property type="entry name" value="FN3_dom"/>
</dbReference>
<name>A0AAN9TI96_9HEMI</name>
<dbReference type="FunFam" id="2.60.40.10:FF:001223">
    <property type="entry name" value="Sidekick cell adhesion molecule 1"/>
    <property type="match status" value="1"/>
</dbReference>
<feature type="domain" description="Fibronectin type-III" evidence="5">
    <location>
        <begin position="323"/>
        <end position="416"/>
    </location>
</feature>
<dbReference type="InterPro" id="IPR007110">
    <property type="entry name" value="Ig-like_dom"/>
</dbReference>
<keyword evidence="7" id="KW-1185">Reference proteome</keyword>
<evidence type="ECO:0000256" key="1">
    <source>
        <dbReference type="ARBA" id="ARBA00022737"/>
    </source>
</evidence>
<sequence length="1209" mass="138126">MGTSTSKHKSKAYKLHHSYPPGGPLPPGKPTLKYDPENLDPDTVTIKWDPPAFNGGSKITGYLVEHKRTGSPHWVKASPIKVCHTQLTVCGLEPGWRYQFRVTAENEFGLSDPSPLSEPLAIFVHRSAAIAPYFVTELNDLVVLENEKVEFTVTFEGIPLPKISWYKDGLEIFSNRCQKICTEGCVSTLLIYEATISDEAEIKCSATNRVGYAVTRAFLKVEAPPTIRLPRQYEDGLIFEEGEIVRLKVSVVGQPVPSITWFLNGNKIVPSLKYEMEYVDQTASVKIKNAERNDRGEYQIQASNVLGEDLASILVTIANRPQPPRNVQVVRISGKSVTLAWSPPDDDGGCEIGCYIIEYYKKNWDVWLKAMTCRQLQVILDDLIEGSQYKFRVKAENPYGISDPSSETESVFIPDPKRGIFEPYQANYDNDTLIPESVLEFEVPQKNQFENRSTPTRDRLGFEHLRNISRYSGDSQTETDGSSENLDRKKFSPIKPVRKNRKKTKIEQPSINIDMLHLPEDDYYLRHSMSHSAMPGMDRGLSPSPQPSVSVDDTSRTSSELMLVLVPSEEDLRNPRARSLTHDLDPKKHVHHRSSIPPPPISLSAPELGSEMEFFKPLQRNCVSSTEILHESTIARFYKELKEEDAATKFNEKFKLPKTQPLADNFSETSQLLVNRLQKNQVKMFTKDLNSEVVNDLRTIDNVKDELLINDDHKEKEFEMFPREVFDYNSTPRIGFDKTNSLRRCRVQEKVTSNSERRSLSPSRLASAQQIPSTSSILSVEPHPQGRYSPRSGTFHYPDLFMESLTKSPKFKTTSGSLSELVAELIAKKAASINSYTANQESSTGHVTFKPSEEVPSCSKDGWTSIRSPMIGDRKKVEAENWEENEDSDRMESEEFEETEEDSDEFEDNEEDTYHPSDCAPLSFEQALAISNPKRSVSPTNDLFLESETPFYENDGEPDYGLHYFNKNYGEDYTNLPVSRPASFSIRGEEKLLKPILKVSSYEEPNTTNRPEQGDPHEYLRAAIQRRDSRSPKKHVRIEEPSREHEPQVKTEDTSLVIINHYSDIVKQYGNVQKPPVKRYMTYEELKAAAQIAECESMENCGGDDEELDDVFLDDEPNKYQMEFEKHHSPEPAPVVKPEVETEIVKRRVHFFFEFCLDFFMFVFACWVYCFKDERLAIPIIILMVYRQLYDKIKNKLPKFDFCRKPKVS</sequence>
<evidence type="ECO:0000313" key="7">
    <source>
        <dbReference type="Proteomes" id="UP001367676"/>
    </source>
</evidence>
<dbReference type="Pfam" id="PF00041">
    <property type="entry name" value="fn3"/>
    <property type="match status" value="2"/>
</dbReference>
<keyword evidence="3" id="KW-0472">Membrane</keyword>
<dbReference type="GO" id="GO:0045214">
    <property type="term" value="P:sarcomere organization"/>
    <property type="evidence" value="ECO:0007669"/>
    <property type="project" value="TreeGrafter"/>
</dbReference>
<dbReference type="InterPro" id="IPR013098">
    <property type="entry name" value="Ig_I-set"/>
</dbReference>
<dbReference type="PRINTS" id="PR00014">
    <property type="entry name" value="FNTYPEIII"/>
</dbReference>
<feature type="region of interest" description="Disordered" evidence="2">
    <location>
        <begin position="840"/>
        <end position="918"/>
    </location>
</feature>
<dbReference type="EMBL" id="JBBCAQ010000022">
    <property type="protein sequence ID" value="KAK7590724.1"/>
    <property type="molecule type" value="Genomic_DNA"/>
</dbReference>
<feature type="compositionally biased region" description="Basic and acidic residues" evidence="2">
    <location>
        <begin position="455"/>
        <end position="466"/>
    </location>
</feature>
<keyword evidence="3" id="KW-0812">Transmembrane</keyword>
<dbReference type="InterPro" id="IPR036179">
    <property type="entry name" value="Ig-like_dom_sf"/>
</dbReference>
<evidence type="ECO:0008006" key="8">
    <source>
        <dbReference type="Google" id="ProtNLM"/>
    </source>
</evidence>
<evidence type="ECO:0000313" key="6">
    <source>
        <dbReference type="EMBL" id="KAK7590724.1"/>
    </source>
</evidence>